<comment type="cofactor">
    <cofactor evidence="1">
        <name>a divalent metal cation</name>
        <dbReference type="ChEBI" id="CHEBI:60240"/>
    </cofactor>
</comment>
<dbReference type="PANTHER" id="PTHR43213:SF5">
    <property type="entry name" value="BIFUNCTIONAL DTTP_UTP PYROPHOSPHATASE_METHYLTRANSFERASE PROTEIN-RELATED"/>
    <property type="match status" value="1"/>
</dbReference>
<reference evidence="4" key="2">
    <citation type="submission" date="2020-12" db="EMBL/GenBank/DDBJ databases">
        <title>New Spironucleus salmonicida genome in near-complete chromosomes.</title>
        <authorList>
            <person name="Xu F."/>
            <person name="Kurt Z."/>
            <person name="Jimenez-Gonzalez A."/>
            <person name="Astvaldsson A."/>
            <person name="Andersson J.O."/>
            <person name="Svard S.G."/>
        </authorList>
    </citation>
    <scope>NUCLEOTIDE SEQUENCE</scope>
    <source>
        <strain evidence="4">ATCC 50377</strain>
    </source>
</reference>
<accession>V6LYA3</accession>
<proteinExistence type="inferred from homology"/>
<gene>
    <name evidence="3" type="ORF">SS50377_10432</name>
    <name evidence="4" type="ORF">SS50377_26743</name>
</gene>
<dbReference type="SUPFAM" id="SSF52972">
    <property type="entry name" value="ITPase-like"/>
    <property type="match status" value="1"/>
</dbReference>
<dbReference type="VEuPathDB" id="GiardiaDB:SS50377_26743"/>
<evidence type="ECO:0000256" key="2">
    <source>
        <dbReference type="ARBA" id="ARBA00022801"/>
    </source>
</evidence>
<dbReference type="PIRSF" id="PIRSF006305">
    <property type="entry name" value="Maf"/>
    <property type="match status" value="1"/>
</dbReference>
<sequence length="191" mass="21785">MIETIILASQSPRRCELLQQLNIKFSQIVSTADEDIITQSNHPNPKDFVLQKAIVKATPIAHKYPNHLVIGCDTIVVMGNELFEKTEDSEKAIYYMKAFRNKSHYVYSAIAIYYQNEIHTAIGEAEIHFGDYTDEDIDEYIKTDYWKDKAGAYGYQGLSAKFIEGINGDYYSVVGLPVYQLTKILKTLKVI</sequence>
<dbReference type="CDD" id="cd00555">
    <property type="entry name" value="Maf"/>
    <property type="match status" value="1"/>
</dbReference>
<evidence type="ECO:0000256" key="1">
    <source>
        <dbReference type="ARBA" id="ARBA00001968"/>
    </source>
</evidence>
<dbReference type="Pfam" id="PF02545">
    <property type="entry name" value="Maf"/>
    <property type="match status" value="1"/>
</dbReference>
<evidence type="ECO:0000313" key="3">
    <source>
        <dbReference type="EMBL" id="EST49213.1"/>
    </source>
</evidence>
<organism evidence="3">
    <name type="scientific">Spironucleus salmonicida</name>
    <dbReference type="NCBI Taxonomy" id="348837"/>
    <lineage>
        <taxon>Eukaryota</taxon>
        <taxon>Metamonada</taxon>
        <taxon>Diplomonadida</taxon>
        <taxon>Hexamitidae</taxon>
        <taxon>Hexamitinae</taxon>
        <taxon>Spironucleus</taxon>
    </lineage>
</organism>
<dbReference type="InterPro" id="IPR029001">
    <property type="entry name" value="ITPase-like_fam"/>
</dbReference>
<dbReference type="HAMAP" id="MF_00528">
    <property type="entry name" value="Maf"/>
    <property type="match status" value="1"/>
</dbReference>
<name>V6LYA3_9EUKA</name>
<dbReference type="EMBL" id="AUWU02000007">
    <property type="protein sequence ID" value="KAH0570463.1"/>
    <property type="molecule type" value="Genomic_DNA"/>
</dbReference>
<evidence type="ECO:0000313" key="4">
    <source>
        <dbReference type="EMBL" id="KAH0570463.1"/>
    </source>
</evidence>
<keyword evidence="2" id="KW-0378">Hydrolase</keyword>
<dbReference type="OrthoDB" id="10267058at2759"/>
<dbReference type="AlphaFoldDB" id="V6LYA3"/>
<dbReference type="GO" id="GO:0047429">
    <property type="term" value="F:nucleoside triphosphate diphosphatase activity"/>
    <property type="evidence" value="ECO:0007669"/>
    <property type="project" value="InterPro"/>
</dbReference>
<dbReference type="PANTHER" id="PTHR43213">
    <property type="entry name" value="BIFUNCTIONAL DTTP/UTP PYROPHOSPHATASE/METHYLTRANSFERASE PROTEIN-RELATED"/>
    <property type="match status" value="1"/>
</dbReference>
<protein>
    <submittedName>
        <fullName evidence="3">Maf-like protein</fullName>
    </submittedName>
</protein>
<evidence type="ECO:0000313" key="5">
    <source>
        <dbReference type="Proteomes" id="UP000018208"/>
    </source>
</evidence>
<keyword evidence="5" id="KW-1185">Reference proteome</keyword>
<dbReference type="Gene3D" id="3.90.950.10">
    <property type="match status" value="1"/>
</dbReference>
<reference evidence="3 4" key="1">
    <citation type="journal article" date="2014" name="PLoS Genet.">
        <title>The Genome of Spironucleus salmonicida Highlights a Fish Pathogen Adapted to Fluctuating Environments.</title>
        <authorList>
            <person name="Xu F."/>
            <person name="Jerlstrom-Hultqvist J."/>
            <person name="Einarsson E."/>
            <person name="Astvaldsson A."/>
            <person name="Svard S.G."/>
            <person name="Andersson J.O."/>
        </authorList>
    </citation>
    <scope>NUCLEOTIDE SEQUENCE</scope>
    <source>
        <strain evidence="4">ATCC 50377</strain>
    </source>
</reference>
<dbReference type="NCBIfam" id="TIGR00172">
    <property type="entry name" value="maf"/>
    <property type="match status" value="1"/>
</dbReference>
<dbReference type="Proteomes" id="UP000018208">
    <property type="component" value="Unassembled WGS sequence"/>
</dbReference>
<dbReference type="InterPro" id="IPR003697">
    <property type="entry name" value="Maf-like"/>
</dbReference>
<dbReference type="EMBL" id="KI545953">
    <property type="protein sequence ID" value="EST49213.1"/>
    <property type="molecule type" value="Genomic_DNA"/>
</dbReference>